<gene>
    <name evidence="1" type="ORF">BECKLFY1418C_GA0070996_11057</name>
</gene>
<proteinExistence type="predicted"/>
<organism evidence="1">
    <name type="scientific">Candidatus Kentrum sp. LFY</name>
    <dbReference type="NCBI Taxonomy" id="2126342"/>
    <lineage>
        <taxon>Bacteria</taxon>
        <taxon>Pseudomonadati</taxon>
        <taxon>Pseudomonadota</taxon>
        <taxon>Gammaproteobacteria</taxon>
        <taxon>Candidatus Kentrum</taxon>
    </lineage>
</organism>
<name>A0A450WXV5_9GAMM</name>
<dbReference type="EMBL" id="CAADFN010000105">
    <property type="protein sequence ID" value="VFK21874.1"/>
    <property type="molecule type" value="Genomic_DNA"/>
</dbReference>
<protein>
    <submittedName>
        <fullName evidence="1">Uncharacterized protein</fullName>
    </submittedName>
</protein>
<accession>A0A450WXV5</accession>
<sequence>MSSAEGRAASNGGSSSSSRITLTFSLWKIQIMGGYIDDAVMDPGIELDGSHGDLFLNAHFELHTLN</sequence>
<dbReference type="AlphaFoldDB" id="A0A450WXV5"/>
<reference evidence="1" key="1">
    <citation type="submission" date="2019-02" db="EMBL/GenBank/DDBJ databases">
        <authorList>
            <person name="Gruber-Vodicka R. H."/>
            <person name="Seah K. B. B."/>
        </authorList>
    </citation>
    <scope>NUCLEOTIDE SEQUENCE</scope>
    <source>
        <strain evidence="1">BECK_BY7</strain>
    </source>
</reference>
<evidence type="ECO:0000313" key="1">
    <source>
        <dbReference type="EMBL" id="VFK21874.1"/>
    </source>
</evidence>